<keyword evidence="4" id="KW-1185">Reference proteome</keyword>
<keyword evidence="1" id="KW-1133">Transmembrane helix</keyword>
<sequence>MDQAAQAKKGKAIIIGGSMGGLFAGNLLLRAGWQAEIHERVPGPLSDRGAGIVTHQELLHALKLAGATVDETLGVSIPSRVTFDRQGRSIAELPYEQLLTAWSRLLGVLEDAFPARHYHHGKALARIEQDADSVTAFFEDGTQATGDLLVGADGIRSATRAQAMPGIEPVYAGYVAWRGLVEESELGPQAHEALMERFAFYLPPNEQILTYPVAGRANATSKGARRINFVWYRPADEETELRRLQTDASGRHHAGGIPPTAIRPDVLDEVRKAATDTLPPVFAEVVHKTPLLFFQPIFDLECERMAAGRVALLGDAAFVARPHSGMGVTKAAYDALELTEALGSEAGIHQALARYQAERGRFGRSIVGHARNMGACMLANPRSAHEREMARRYRDPGPLMRETAVSLRYLKLDQPGSTTATASTRP</sequence>
<dbReference type="PANTHER" id="PTHR47469">
    <property type="entry name" value="MONOOXYGENASE-LIKE"/>
    <property type="match status" value="1"/>
</dbReference>
<dbReference type="STRING" id="1231391.GCA_000308195_02424"/>
<organism evidence="3 4">
    <name type="scientific">Pusillimonas noertemannii</name>
    <dbReference type="NCBI Taxonomy" id="305977"/>
    <lineage>
        <taxon>Bacteria</taxon>
        <taxon>Pseudomonadati</taxon>
        <taxon>Pseudomonadota</taxon>
        <taxon>Betaproteobacteria</taxon>
        <taxon>Burkholderiales</taxon>
        <taxon>Alcaligenaceae</taxon>
        <taxon>Pusillimonas</taxon>
    </lineage>
</organism>
<evidence type="ECO:0000313" key="4">
    <source>
        <dbReference type="Proteomes" id="UP000246145"/>
    </source>
</evidence>
<dbReference type="Gene3D" id="3.50.50.60">
    <property type="entry name" value="FAD/NAD(P)-binding domain"/>
    <property type="match status" value="2"/>
</dbReference>
<dbReference type="AlphaFoldDB" id="A0A2U1CQW1"/>
<name>A0A2U1CQW1_9BURK</name>
<feature type="domain" description="2,6-dihydroxypyridine 3-monooxygenase substrate binding" evidence="2">
    <location>
        <begin position="171"/>
        <end position="299"/>
    </location>
</feature>
<dbReference type="OrthoDB" id="8591538at2"/>
<feature type="transmembrane region" description="Helical" evidence="1">
    <location>
        <begin position="12"/>
        <end position="33"/>
    </location>
</feature>
<dbReference type="SUPFAM" id="SSF51905">
    <property type="entry name" value="FAD/NAD(P)-binding domain"/>
    <property type="match status" value="1"/>
</dbReference>
<reference evidence="3 4" key="1">
    <citation type="submission" date="2018-04" db="EMBL/GenBank/DDBJ databases">
        <title>Genomic Encyclopedia of Type Strains, Phase IV (KMG-IV): sequencing the most valuable type-strain genomes for metagenomic binning, comparative biology and taxonomic classification.</title>
        <authorList>
            <person name="Goeker M."/>
        </authorList>
    </citation>
    <scope>NUCLEOTIDE SEQUENCE [LARGE SCALE GENOMIC DNA]</scope>
    <source>
        <strain evidence="3 4">DSM 10065</strain>
    </source>
</reference>
<keyword evidence="1" id="KW-0472">Membrane</keyword>
<dbReference type="Pfam" id="PF22607">
    <property type="entry name" value="FAD_binding-like"/>
    <property type="match status" value="1"/>
</dbReference>
<dbReference type="PANTHER" id="PTHR47469:SF2">
    <property type="entry name" value="OS06G0597600 PROTEIN"/>
    <property type="match status" value="1"/>
</dbReference>
<dbReference type="NCBIfam" id="NF005566">
    <property type="entry name" value="PRK07236.1"/>
    <property type="match status" value="1"/>
</dbReference>
<dbReference type="InterPro" id="IPR036188">
    <property type="entry name" value="FAD/NAD-bd_sf"/>
</dbReference>
<evidence type="ECO:0000256" key="1">
    <source>
        <dbReference type="SAM" id="Phobius"/>
    </source>
</evidence>
<evidence type="ECO:0000313" key="3">
    <source>
        <dbReference type="EMBL" id="PVY68224.1"/>
    </source>
</evidence>
<evidence type="ECO:0000259" key="2">
    <source>
        <dbReference type="Pfam" id="PF22607"/>
    </source>
</evidence>
<comment type="caution">
    <text evidence="3">The sequence shown here is derived from an EMBL/GenBank/DDBJ whole genome shotgun (WGS) entry which is preliminary data.</text>
</comment>
<dbReference type="RefSeq" id="WP_116517425.1">
    <property type="nucleotide sequence ID" value="NZ_JACCEX010000001.1"/>
</dbReference>
<dbReference type="Proteomes" id="UP000246145">
    <property type="component" value="Unassembled WGS sequence"/>
</dbReference>
<protein>
    <submittedName>
        <fullName evidence="3">2-polyprenyl-6-methoxyphenol hydroxylase-like FAD-dependent oxidoreductase</fullName>
    </submittedName>
</protein>
<keyword evidence="1" id="KW-0812">Transmembrane</keyword>
<accession>A0A2U1CQW1</accession>
<dbReference type="SUPFAM" id="SSF54373">
    <property type="entry name" value="FAD-linked reductases, C-terminal domain"/>
    <property type="match status" value="1"/>
</dbReference>
<dbReference type="InterPro" id="IPR054707">
    <property type="entry name" value="DhpH_subs-bd"/>
</dbReference>
<proteinExistence type="predicted"/>
<dbReference type="InterPro" id="IPR053212">
    <property type="entry name" value="DHP_3-monooxygenase"/>
</dbReference>
<dbReference type="PRINTS" id="PR00420">
    <property type="entry name" value="RNGMNOXGNASE"/>
</dbReference>
<gene>
    <name evidence="3" type="ORF">C7440_0615</name>
</gene>
<dbReference type="EMBL" id="QEKO01000001">
    <property type="protein sequence ID" value="PVY68224.1"/>
    <property type="molecule type" value="Genomic_DNA"/>
</dbReference>